<comment type="similarity">
    <text evidence="4">Belongs to the class I-like SAM-binding methyltransferase superfamily.</text>
</comment>
<evidence type="ECO:0000313" key="6">
    <source>
        <dbReference type="Proteomes" id="UP000198372"/>
    </source>
</evidence>
<evidence type="ECO:0000256" key="4">
    <source>
        <dbReference type="ARBA" id="ARBA00038314"/>
    </source>
</evidence>
<reference evidence="6" key="1">
    <citation type="submission" date="2016-09" db="EMBL/GenBank/DDBJ databases">
        <authorList>
            <person name="Jeantristanb JTB J.-T."/>
            <person name="Ricardo R."/>
        </authorList>
    </citation>
    <scope>NUCLEOTIDE SEQUENCE [LARGE SCALE GENOMIC DNA]</scope>
</reference>
<evidence type="ECO:0000256" key="1">
    <source>
        <dbReference type="ARBA" id="ARBA00005179"/>
    </source>
</evidence>
<dbReference type="Gene3D" id="3.40.50.150">
    <property type="entry name" value="Vaccinia Virus protein VP39"/>
    <property type="match status" value="1"/>
</dbReference>
<dbReference type="PANTHER" id="PTHR35897">
    <property type="entry name" value="METHYLTRANSFERASE AUSD"/>
    <property type="match status" value="1"/>
</dbReference>
<dbReference type="InterPro" id="IPR029063">
    <property type="entry name" value="SAM-dependent_MTases_sf"/>
</dbReference>
<proteinExistence type="inferred from homology"/>
<keyword evidence="3" id="KW-0949">S-adenosyl-L-methionine</keyword>
<dbReference type="SUPFAM" id="SSF53335">
    <property type="entry name" value="S-adenosyl-L-methionine-dependent methyltransferases"/>
    <property type="match status" value="1"/>
</dbReference>
<comment type="pathway">
    <text evidence="1">Secondary metabolite biosynthesis.</text>
</comment>
<keyword evidence="6" id="KW-1185">Reference proteome</keyword>
<dbReference type="AlphaFoldDB" id="A0A238F5T4"/>
<dbReference type="GO" id="GO:0016740">
    <property type="term" value="F:transferase activity"/>
    <property type="evidence" value="ECO:0007669"/>
    <property type="project" value="UniProtKB-KW"/>
</dbReference>
<dbReference type="Proteomes" id="UP000198372">
    <property type="component" value="Unassembled WGS sequence"/>
</dbReference>
<organism evidence="5 6">
    <name type="scientific">Microbotryum intermedium</name>
    <dbReference type="NCBI Taxonomy" id="269621"/>
    <lineage>
        <taxon>Eukaryota</taxon>
        <taxon>Fungi</taxon>
        <taxon>Dikarya</taxon>
        <taxon>Basidiomycota</taxon>
        <taxon>Pucciniomycotina</taxon>
        <taxon>Microbotryomycetes</taxon>
        <taxon>Microbotryales</taxon>
        <taxon>Microbotryaceae</taxon>
        <taxon>Microbotryum</taxon>
    </lineage>
</organism>
<evidence type="ECO:0000256" key="3">
    <source>
        <dbReference type="ARBA" id="ARBA00022691"/>
    </source>
</evidence>
<evidence type="ECO:0000256" key="2">
    <source>
        <dbReference type="ARBA" id="ARBA00022679"/>
    </source>
</evidence>
<dbReference type="EMBL" id="FMSP01000003">
    <property type="protein sequence ID" value="SCV68505.1"/>
    <property type="molecule type" value="Genomic_DNA"/>
</dbReference>
<dbReference type="PANTHER" id="PTHR35897:SF1">
    <property type="entry name" value="METHYLTRANSFERASE AUSD"/>
    <property type="match status" value="1"/>
</dbReference>
<evidence type="ECO:0000313" key="5">
    <source>
        <dbReference type="EMBL" id="SCV68505.1"/>
    </source>
</evidence>
<dbReference type="InterPro" id="IPR051654">
    <property type="entry name" value="Meroterpenoid_MTases"/>
</dbReference>
<protein>
    <submittedName>
        <fullName evidence="5">BQ2448_626 protein</fullName>
    </submittedName>
</protein>
<dbReference type="OrthoDB" id="2094832at2759"/>
<name>A0A238F5T4_9BASI</name>
<keyword evidence="2" id="KW-0808">Transferase</keyword>
<sequence>MNPVYYNDPLDIPVTLDDEEYRFHERATGLRLDSTEPSTSLKDHLHRMQAEAYKVHPYPCVRKWNFARYKIKRNHLGYERALADGQQDRSVILIDAGCCMGTDVRSLVAEGFPADQLLGTDLDARFLALGHQLFRDEPSSPSTPVFLADDLFSTSFLTAPAAEPSSPSSASPPPALKSLTSLTPLLGRVRHIHCGSLFHLFGEERQAQLAHKLFALLSPTTGSTIFGSQLGSSIASLRDRYRLSDNADPEAEDQAWCHSPESWKKLWADLAEERKVQLRVTTALEDRTGCKAMPIINDIHEYKINILVWCVTVL</sequence>
<dbReference type="STRING" id="269621.A0A238F5T4"/>
<gene>
    <name evidence="5" type="ORF">BQ2448_626</name>
</gene>
<accession>A0A238F5T4</accession>